<comment type="caution">
    <text evidence="4">The sequence shown here is derived from an EMBL/GenBank/DDBJ whole genome shotgun (WGS) entry which is preliminary data.</text>
</comment>
<feature type="signal peptide" evidence="2">
    <location>
        <begin position="1"/>
        <end position="20"/>
    </location>
</feature>
<sequence>MKILPLLLLLCSFVPTPPFGGLGGSTCVRAQTSGSSAYRTLYDLPYRPESADPYARERCKLDLYYPTDSSGFATIVFFHGGGLEAGEKHFLNAWENAGVAVVSANYRLSPRVKNPVYTEDAAAAIAWTLQHIGDYGGDPARIYITGHSAGGYLASMVALDTTYLAAHGEHPDSLAGLLSFSGHTISHFTARKENGLAWNDVRVDQYAPLSHLRISPLPIVLITGDREKELFGRYEETAYFWRMLVASGHPDATLHELAGFNHGNMVVPAAQLTLNWIREREAQQRKKKP</sequence>
<gene>
    <name evidence="4" type="ORF">H9S92_09880</name>
</gene>
<protein>
    <submittedName>
        <fullName evidence="4">Alpha/beta hydrolase</fullName>
    </submittedName>
</protein>
<dbReference type="Gene3D" id="3.40.50.1820">
    <property type="entry name" value="alpha/beta hydrolase"/>
    <property type="match status" value="1"/>
</dbReference>
<evidence type="ECO:0000256" key="2">
    <source>
        <dbReference type="SAM" id="SignalP"/>
    </source>
</evidence>
<dbReference type="InterPro" id="IPR049492">
    <property type="entry name" value="BD-FAE-like_dom"/>
</dbReference>
<dbReference type="SUPFAM" id="SSF53474">
    <property type="entry name" value="alpha/beta-Hydrolases"/>
    <property type="match status" value="1"/>
</dbReference>
<dbReference type="AlphaFoldDB" id="A0A923PNC6"/>
<evidence type="ECO:0000313" key="5">
    <source>
        <dbReference type="Proteomes" id="UP000650081"/>
    </source>
</evidence>
<feature type="domain" description="BD-FAE-like" evidence="3">
    <location>
        <begin position="61"/>
        <end position="162"/>
    </location>
</feature>
<organism evidence="4 5">
    <name type="scientific">Neolewinella lacunae</name>
    <dbReference type="NCBI Taxonomy" id="1517758"/>
    <lineage>
        <taxon>Bacteria</taxon>
        <taxon>Pseudomonadati</taxon>
        <taxon>Bacteroidota</taxon>
        <taxon>Saprospiria</taxon>
        <taxon>Saprospirales</taxon>
        <taxon>Lewinellaceae</taxon>
        <taxon>Neolewinella</taxon>
    </lineage>
</organism>
<dbReference type="InterPro" id="IPR029058">
    <property type="entry name" value="AB_hydrolase_fold"/>
</dbReference>
<keyword evidence="1 4" id="KW-0378">Hydrolase</keyword>
<dbReference type="Pfam" id="PF20434">
    <property type="entry name" value="BD-FAE"/>
    <property type="match status" value="1"/>
</dbReference>
<evidence type="ECO:0000313" key="4">
    <source>
        <dbReference type="EMBL" id="MBC6994474.1"/>
    </source>
</evidence>
<proteinExistence type="predicted"/>
<accession>A0A923PNC6</accession>
<keyword evidence="5" id="KW-1185">Reference proteome</keyword>
<dbReference type="GO" id="GO:0016787">
    <property type="term" value="F:hydrolase activity"/>
    <property type="evidence" value="ECO:0007669"/>
    <property type="project" value="UniProtKB-KW"/>
</dbReference>
<dbReference type="InterPro" id="IPR050300">
    <property type="entry name" value="GDXG_lipolytic_enzyme"/>
</dbReference>
<dbReference type="RefSeq" id="WP_187466547.1">
    <property type="nucleotide sequence ID" value="NZ_JACSIT010000100.1"/>
</dbReference>
<dbReference type="EMBL" id="JACSIT010000100">
    <property type="protein sequence ID" value="MBC6994474.1"/>
    <property type="molecule type" value="Genomic_DNA"/>
</dbReference>
<evidence type="ECO:0000256" key="1">
    <source>
        <dbReference type="ARBA" id="ARBA00022801"/>
    </source>
</evidence>
<dbReference type="PANTHER" id="PTHR48081">
    <property type="entry name" value="AB HYDROLASE SUPERFAMILY PROTEIN C4A8.06C"/>
    <property type="match status" value="1"/>
</dbReference>
<evidence type="ECO:0000259" key="3">
    <source>
        <dbReference type="Pfam" id="PF20434"/>
    </source>
</evidence>
<dbReference type="Proteomes" id="UP000650081">
    <property type="component" value="Unassembled WGS sequence"/>
</dbReference>
<name>A0A923PNC6_9BACT</name>
<dbReference type="PANTHER" id="PTHR48081:SF9">
    <property type="entry name" value="CARBOXYLESTERASE"/>
    <property type="match status" value="1"/>
</dbReference>
<reference evidence="4" key="1">
    <citation type="submission" date="2020-08" db="EMBL/GenBank/DDBJ databases">
        <title>Lewinella bacteria from marine environments.</title>
        <authorList>
            <person name="Zhong Y."/>
        </authorList>
    </citation>
    <scope>NUCLEOTIDE SEQUENCE</scope>
    <source>
        <strain evidence="4">KCTC 42187</strain>
    </source>
</reference>
<keyword evidence="2" id="KW-0732">Signal</keyword>
<feature type="chain" id="PRO_5036995949" evidence="2">
    <location>
        <begin position="21"/>
        <end position="289"/>
    </location>
</feature>